<keyword evidence="4" id="KW-1185">Reference proteome</keyword>
<dbReference type="Proteomes" id="UP000261660">
    <property type="component" value="Unplaced"/>
</dbReference>
<evidence type="ECO:0000256" key="1">
    <source>
        <dbReference type="SAM" id="MobiDB-lite"/>
    </source>
</evidence>
<reference evidence="3" key="1">
    <citation type="submission" date="2025-08" db="UniProtKB">
        <authorList>
            <consortium name="Ensembl"/>
        </authorList>
    </citation>
    <scope>IDENTIFICATION</scope>
</reference>
<dbReference type="GO" id="GO:0002376">
    <property type="term" value="P:immune system process"/>
    <property type="evidence" value="ECO:0007669"/>
    <property type="project" value="TreeGrafter"/>
</dbReference>
<dbReference type="SMART" id="SM01243">
    <property type="entry name" value="IRF-3"/>
    <property type="match status" value="1"/>
</dbReference>
<protein>
    <submittedName>
        <fullName evidence="3">Interferon regulatory factor 5</fullName>
    </submittedName>
</protein>
<dbReference type="Gene3D" id="2.60.200.10">
    <property type="match status" value="1"/>
</dbReference>
<dbReference type="PANTHER" id="PTHR11949:SF10">
    <property type="entry name" value="INTERFERON REGULATORY FACTOR 5"/>
    <property type="match status" value="1"/>
</dbReference>
<accession>A0A3Q3EUB0</accession>
<dbReference type="Pfam" id="PF10401">
    <property type="entry name" value="IRF-3"/>
    <property type="match status" value="1"/>
</dbReference>
<dbReference type="AlphaFoldDB" id="A0A3Q3EUB0"/>
<dbReference type="Ensembl" id="ENSLBET00000011574.1">
    <property type="protein sequence ID" value="ENSLBEP00000010993.1"/>
    <property type="gene ID" value="ENSLBEG00000008321.1"/>
</dbReference>
<dbReference type="PANTHER" id="PTHR11949">
    <property type="entry name" value="INTERFERON REGULATORY FACTOR"/>
    <property type="match status" value="1"/>
</dbReference>
<dbReference type="InterPro" id="IPR017855">
    <property type="entry name" value="SMAD-like_dom_sf"/>
</dbReference>
<dbReference type="InterPro" id="IPR019471">
    <property type="entry name" value="Interferon_reg_factor-3"/>
</dbReference>
<proteinExistence type="predicted"/>
<evidence type="ECO:0000259" key="2">
    <source>
        <dbReference type="SMART" id="SM01243"/>
    </source>
</evidence>
<reference evidence="3" key="2">
    <citation type="submission" date="2025-09" db="UniProtKB">
        <authorList>
            <consortium name="Ensembl"/>
        </authorList>
    </citation>
    <scope>IDENTIFICATION</scope>
</reference>
<dbReference type="GO" id="GO:0000978">
    <property type="term" value="F:RNA polymerase II cis-regulatory region sequence-specific DNA binding"/>
    <property type="evidence" value="ECO:0007669"/>
    <property type="project" value="TreeGrafter"/>
</dbReference>
<feature type="region of interest" description="Disordered" evidence="1">
    <location>
        <begin position="99"/>
        <end position="121"/>
    </location>
</feature>
<dbReference type="InterPro" id="IPR008984">
    <property type="entry name" value="SMAD_FHA_dom_sf"/>
</dbReference>
<dbReference type="GO" id="GO:0000981">
    <property type="term" value="F:DNA-binding transcription factor activity, RNA polymerase II-specific"/>
    <property type="evidence" value="ECO:0007669"/>
    <property type="project" value="TreeGrafter"/>
</dbReference>
<feature type="domain" description="Interferon regulatory factor-3" evidence="2">
    <location>
        <begin position="136"/>
        <end position="285"/>
    </location>
</feature>
<dbReference type="GO" id="GO:0005634">
    <property type="term" value="C:nucleus"/>
    <property type="evidence" value="ECO:0007669"/>
    <property type="project" value="TreeGrafter"/>
</dbReference>
<name>A0A3Q3EUB0_9LABR</name>
<evidence type="ECO:0000313" key="3">
    <source>
        <dbReference type="Ensembl" id="ENSLBEP00000010993.1"/>
    </source>
</evidence>
<evidence type="ECO:0000313" key="4">
    <source>
        <dbReference type="Proteomes" id="UP000261660"/>
    </source>
</evidence>
<dbReference type="GeneTree" id="ENSGT00940000159926"/>
<dbReference type="SUPFAM" id="SSF49879">
    <property type="entry name" value="SMAD/FHA domain"/>
    <property type="match status" value="1"/>
</dbReference>
<organism evidence="3 4">
    <name type="scientific">Labrus bergylta</name>
    <name type="common">ballan wrasse</name>
    <dbReference type="NCBI Taxonomy" id="56723"/>
    <lineage>
        <taxon>Eukaryota</taxon>
        <taxon>Metazoa</taxon>
        <taxon>Chordata</taxon>
        <taxon>Craniata</taxon>
        <taxon>Vertebrata</taxon>
        <taxon>Euteleostomi</taxon>
        <taxon>Actinopterygii</taxon>
        <taxon>Neopterygii</taxon>
        <taxon>Teleostei</taxon>
        <taxon>Neoteleostei</taxon>
        <taxon>Acanthomorphata</taxon>
        <taxon>Eupercaria</taxon>
        <taxon>Labriformes</taxon>
        <taxon>Labridae</taxon>
        <taxon>Labrus</taxon>
    </lineage>
</organism>
<sequence>EPTRPSGRQTCAALSTRARVSAEIRRHQETRSDVQIYEVCEQLGSTGENAELMELTINPRTSDPLFTSSSARHFIQYDSNGTFRPPHVTPTPMALTSTTGLSAPKPFHGDQSIQNQGDAANHQPAKYDLLSSVPVITDLDLKFQYRGRTAGSLTVSNLRAAEQVDLFGPVSCSRCVSRGRLRSRTRSSGSTRRPCWTVKCSGLDRARWNTVHEPLEREKKIKVFSLNEFLQELILFHKGETQSPPPFEISFCFGEDWPDKKPEKRNSSWSGVVPVVARILTEMFSGELSWSTDSIRLLQSQHIQGPWTPPSLNTWTLFSPD</sequence>